<keyword evidence="1" id="KW-0255">Endonuclease</keyword>
<dbReference type="GO" id="GO:0004519">
    <property type="term" value="F:endonuclease activity"/>
    <property type="evidence" value="ECO:0007669"/>
    <property type="project" value="UniProtKB-KW"/>
</dbReference>
<keyword evidence="1" id="KW-0540">Nuclease</keyword>
<dbReference type="RefSeq" id="WP_147778121.1">
    <property type="nucleotide sequence ID" value="NZ_SAYD01000008.1"/>
</dbReference>
<protein>
    <submittedName>
        <fullName evidence="1">5-methylcytosine-specific restriction endonuclease system specificity protein McrC</fullName>
    </submittedName>
</protein>
<proteinExistence type="predicted"/>
<dbReference type="InterPro" id="IPR019292">
    <property type="entry name" value="McrC"/>
</dbReference>
<reference evidence="1 2" key="1">
    <citation type="journal article" date="1992" name="Lakartidningen">
        <title>[Penicillin V and not amoxicillin is the first choice preparation in acute otitis].</title>
        <authorList>
            <person name="Kamme C."/>
            <person name="Lundgren K."/>
            <person name="Prellner K."/>
        </authorList>
    </citation>
    <scope>NUCLEOTIDE SEQUENCE [LARGE SCALE GENOMIC DNA]</scope>
    <source>
        <strain evidence="1 2">PC3997IV</strain>
    </source>
</reference>
<gene>
    <name evidence="1" type="ORF">EPJ81_02420</name>
</gene>
<comment type="caution">
    <text evidence="1">The sequence shown here is derived from an EMBL/GenBank/DDBJ whole genome shotgun (WGS) entry which is preliminary data.</text>
</comment>
<organism evidence="1 2">
    <name type="scientific">Brachyspira aalborgi</name>
    <dbReference type="NCBI Taxonomy" id="29522"/>
    <lineage>
        <taxon>Bacteria</taxon>
        <taxon>Pseudomonadati</taxon>
        <taxon>Spirochaetota</taxon>
        <taxon>Spirochaetia</taxon>
        <taxon>Brachyspirales</taxon>
        <taxon>Brachyspiraceae</taxon>
        <taxon>Brachyspira</taxon>
    </lineage>
</organism>
<sequence>MNNIPIKNIYYMLSYYFKFDALNNKIKNIDNIENYDNIAELTAQILFRGVNALLKIGLSKEYILYSEPLSTLKGKIDISNSIKTMSMHKKQLICLYDNFSINFYLNRIIKTAICELLKLDIKKESKEELRKILYFFKEVETIDIYKINWNIQYNRNNQIYRILISICHLFIKGLLISDFPERKKRLFLNAPNDEKILNSRYMSELYENFILNYYAHEFKKELKSNASQIDWALDDNYREMLPKMQTDIMLTCGNKILIIDAKYYPNYTRKKYNNEEIISKDKLISENLYQIFSYVKNKNLENKNNEVSGMLLYAKTNKDNTDINETYKMSGNKISVRSLDLTCNFKDIENQLNEIVEEHFNIVK</sequence>
<keyword evidence="1" id="KW-0378">Hydrolase</keyword>
<evidence type="ECO:0000313" key="1">
    <source>
        <dbReference type="EMBL" id="TXJ40531.1"/>
    </source>
</evidence>
<dbReference type="AlphaFoldDB" id="A0A5C8EUA3"/>
<name>A0A5C8EUA3_9SPIR</name>
<dbReference type="PANTHER" id="PTHR38733">
    <property type="entry name" value="PROTEIN MCRC"/>
    <property type="match status" value="1"/>
</dbReference>
<dbReference type="PANTHER" id="PTHR38733:SF1">
    <property type="entry name" value="TYPE IV METHYL-DIRECTED RESTRICTION ENZYME ECOKMCRBC"/>
    <property type="match status" value="1"/>
</dbReference>
<evidence type="ECO:0000313" key="2">
    <source>
        <dbReference type="Proteomes" id="UP000325002"/>
    </source>
</evidence>
<dbReference type="Proteomes" id="UP000325002">
    <property type="component" value="Unassembled WGS sequence"/>
</dbReference>
<dbReference type="EMBL" id="SAYD01000008">
    <property type="protein sequence ID" value="TXJ40531.1"/>
    <property type="molecule type" value="Genomic_DNA"/>
</dbReference>
<dbReference type="Pfam" id="PF10117">
    <property type="entry name" value="McrBC"/>
    <property type="match status" value="1"/>
</dbReference>
<accession>A0A5C8EUA3</accession>